<evidence type="ECO:0000313" key="3">
    <source>
        <dbReference type="Proteomes" id="UP000624325"/>
    </source>
</evidence>
<feature type="transmembrane region" description="Helical" evidence="1">
    <location>
        <begin position="61"/>
        <end position="79"/>
    </location>
</feature>
<keyword evidence="1" id="KW-1133">Transmembrane helix</keyword>
<comment type="caution">
    <text evidence="2">The sequence shown here is derived from an EMBL/GenBank/DDBJ whole genome shotgun (WGS) entry which is preliminary data.</text>
</comment>
<proteinExistence type="predicted"/>
<sequence>MNFLFAVIIGAVIGAAGGFALKSRQANALWMAPALAVAGALVAAVLALLFGDDRQYGWKEILLQIVLAIAGVAVTYYLGTRKPADTAATPAP</sequence>
<feature type="transmembrane region" description="Helical" evidence="1">
    <location>
        <begin position="28"/>
        <end position="49"/>
    </location>
</feature>
<keyword evidence="1" id="KW-0472">Membrane</keyword>
<dbReference type="EMBL" id="BONC01000083">
    <property type="protein sequence ID" value="GIF60968.1"/>
    <property type="molecule type" value="Genomic_DNA"/>
</dbReference>
<accession>A0ABQ4CDV0</accession>
<name>A0ABQ4CDV0_9ACTN</name>
<evidence type="ECO:0000256" key="1">
    <source>
        <dbReference type="SAM" id="Phobius"/>
    </source>
</evidence>
<keyword evidence="1" id="KW-0812">Transmembrane</keyword>
<evidence type="ECO:0008006" key="4">
    <source>
        <dbReference type="Google" id="ProtNLM"/>
    </source>
</evidence>
<gene>
    <name evidence="2" type="ORF">Air01nite_70630</name>
</gene>
<reference evidence="2 3" key="1">
    <citation type="submission" date="2021-01" db="EMBL/GenBank/DDBJ databases">
        <title>Whole genome shotgun sequence of Asanoa iriomotensis NBRC 100142.</title>
        <authorList>
            <person name="Komaki H."/>
            <person name="Tamura T."/>
        </authorList>
    </citation>
    <scope>NUCLEOTIDE SEQUENCE [LARGE SCALE GENOMIC DNA]</scope>
    <source>
        <strain evidence="2 3">NBRC 100142</strain>
    </source>
</reference>
<protein>
    <recommendedName>
        <fullName evidence="4">GlsB/YeaQ/YmgE family stress response membrane protein</fullName>
    </recommendedName>
</protein>
<dbReference type="RefSeq" id="WP_203707784.1">
    <property type="nucleotide sequence ID" value="NZ_BAAALU010000043.1"/>
</dbReference>
<evidence type="ECO:0000313" key="2">
    <source>
        <dbReference type="EMBL" id="GIF60968.1"/>
    </source>
</evidence>
<dbReference type="Proteomes" id="UP000624325">
    <property type="component" value="Unassembled WGS sequence"/>
</dbReference>
<keyword evidence="3" id="KW-1185">Reference proteome</keyword>
<organism evidence="2 3">
    <name type="scientific">Asanoa iriomotensis</name>
    <dbReference type="NCBI Taxonomy" id="234613"/>
    <lineage>
        <taxon>Bacteria</taxon>
        <taxon>Bacillati</taxon>
        <taxon>Actinomycetota</taxon>
        <taxon>Actinomycetes</taxon>
        <taxon>Micromonosporales</taxon>
        <taxon>Micromonosporaceae</taxon>
        <taxon>Asanoa</taxon>
    </lineage>
</organism>